<evidence type="ECO:0000259" key="1">
    <source>
        <dbReference type="Pfam" id="PF06250"/>
    </source>
</evidence>
<comment type="caution">
    <text evidence="3">The sequence shown here is derived from an EMBL/GenBank/DDBJ whole genome shotgun (WGS) entry which is preliminary data.</text>
</comment>
<dbReference type="Gene3D" id="3.40.1350.10">
    <property type="match status" value="1"/>
</dbReference>
<dbReference type="EMBL" id="SIJK02000062">
    <property type="protein sequence ID" value="MBP1468281.1"/>
    <property type="molecule type" value="Genomic_DNA"/>
</dbReference>
<dbReference type="InterPro" id="IPR041527">
    <property type="entry name" value="YhcG_N"/>
</dbReference>
<reference evidence="3 4" key="1">
    <citation type="submission" date="2021-03" db="EMBL/GenBank/DDBJ databases">
        <authorList>
            <person name="Grouzdev D.S."/>
        </authorList>
    </citation>
    <scope>NUCLEOTIDE SEQUENCE [LARGE SCALE GENOMIC DNA]</scope>
    <source>
        <strain evidence="3 4">M50-1</strain>
    </source>
</reference>
<evidence type="ECO:0000259" key="2">
    <source>
        <dbReference type="Pfam" id="PF17761"/>
    </source>
</evidence>
<sequence length="352" mass="40792">MTQGNQPIVPDDKLYQDIRQLIESARAHVVTQVNQALVLTYWHIGKTITTDVLDHGRAHYGAAVLKQLAVRLTHEYGNGFSYSGLTRMAKFYAAVPDQEIVATLSQQLSWSHFVEIIKLDDAIKREFYIRMAVDGRWSVRTLRERMDGMLFERTAISKLPDALIRQELTQLQPADTSPALFLKDPYLLDFLDLKDNFSEKDLENAILLELERFILELGSDFAFMSRQKRIQIGTHDYYLDLLFYHRRLKRLVLIELKLGDFKPDYKGQVELYLKWLAKHEQQPDELSPIAIILCGGKDAEVVELMDLEPDNIHIAEYWLKLPPKEVLQAKLHKAMAEARARLELRREGDDDE</sequence>
<evidence type="ECO:0000313" key="3">
    <source>
        <dbReference type="EMBL" id="MBP1468281.1"/>
    </source>
</evidence>
<name>A0ABS4DFR7_9CHLR</name>
<dbReference type="Pfam" id="PF06250">
    <property type="entry name" value="YhcG_C"/>
    <property type="match status" value="1"/>
</dbReference>
<organism evidence="3 4">
    <name type="scientific">Candidatus Chloroploca mongolica</name>
    <dbReference type="NCBI Taxonomy" id="2528176"/>
    <lineage>
        <taxon>Bacteria</taxon>
        <taxon>Bacillati</taxon>
        <taxon>Chloroflexota</taxon>
        <taxon>Chloroflexia</taxon>
        <taxon>Chloroflexales</taxon>
        <taxon>Chloroflexineae</taxon>
        <taxon>Oscillochloridaceae</taxon>
        <taxon>Candidatus Chloroploca</taxon>
    </lineage>
</organism>
<dbReference type="PANTHER" id="PTHR30547">
    <property type="entry name" value="UNCHARACTERIZED PROTEIN YHCG-RELATED"/>
    <property type="match status" value="1"/>
</dbReference>
<protein>
    <submittedName>
        <fullName evidence="3">DUF1016 family protein</fullName>
    </submittedName>
</protein>
<dbReference type="PANTHER" id="PTHR30547:SF5">
    <property type="entry name" value="NUCLEASE YHCG-RELATED"/>
    <property type="match status" value="1"/>
</dbReference>
<dbReference type="Proteomes" id="UP001193081">
    <property type="component" value="Unassembled WGS sequence"/>
</dbReference>
<feature type="domain" description="YhcG N-terminal" evidence="2">
    <location>
        <begin position="17"/>
        <end position="153"/>
    </location>
</feature>
<dbReference type="InterPro" id="IPR009362">
    <property type="entry name" value="YhcG_C"/>
</dbReference>
<dbReference type="Pfam" id="PF17761">
    <property type="entry name" value="DUF1016_N"/>
    <property type="match status" value="1"/>
</dbReference>
<dbReference type="RefSeq" id="WP_135480874.1">
    <property type="nucleotide sequence ID" value="NZ_SIJK02000062.1"/>
</dbReference>
<feature type="domain" description="YhcG PDDEXK nuclease" evidence="1">
    <location>
        <begin position="181"/>
        <end position="331"/>
    </location>
</feature>
<dbReference type="InterPro" id="IPR011856">
    <property type="entry name" value="tRNA_endonuc-like_dom_sf"/>
</dbReference>
<gene>
    <name evidence="3" type="ORF">EYB53_021400</name>
</gene>
<proteinExistence type="predicted"/>
<accession>A0ABS4DFR7</accession>
<dbReference type="InterPro" id="IPR053148">
    <property type="entry name" value="PD-DEXK-like_domain"/>
</dbReference>
<evidence type="ECO:0000313" key="4">
    <source>
        <dbReference type="Proteomes" id="UP001193081"/>
    </source>
</evidence>
<keyword evidence="4" id="KW-1185">Reference proteome</keyword>